<evidence type="ECO:0000256" key="3">
    <source>
        <dbReference type="ARBA" id="ARBA00022692"/>
    </source>
</evidence>
<reference evidence="9 11" key="1">
    <citation type="submission" date="2018-07" db="EMBL/GenBank/DDBJ databases">
        <title>Brachybacterium saurashtrense DSM 23186 genome sequence.</title>
        <authorList>
            <person name="Guo L."/>
        </authorList>
    </citation>
    <scope>NUCLEOTIDE SEQUENCE [LARGE SCALE GENOMIC DNA]</scope>
    <source>
        <strain evidence="9 11">DSM 23186</strain>
    </source>
</reference>
<dbReference type="KEGG" id="bsau:DWV08_16370"/>
<dbReference type="InterPro" id="IPR050352">
    <property type="entry name" value="ABCG_transporters"/>
</dbReference>
<evidence type="ECO:0000259" key="8">
    <source>
        <dbReference type="Pfam" id="PF01061"/>
    </source>
</evidence>
<dbReference type="AlphaFoldDB" id="A0A345YSY5"/>
<keyword evidence="2" id="KW-0813">Transport</keyword>
<evidence type="ECO:0000313" key="12">
    <source>
        <dbReference type="Proteomes" id="UP000282185"/>
    </source>
</evidence>
<dbReference type="InterPro" id="IPR013525">
    <property type="entry name" value="ABC2_TM"/>
</dbReference>
<evidence type="ECO:0000313" key="11">
    <source>
        <dbReference type="Proteomes" id="UP000254236"/>
    </source>
</evidence>
<evidence type="ECO:0000256" key="1">
    <source>
        <dbReference type="ARBA" id="ARBA00004141"/>
    </source>
</evidence>
<dbReference type="EMBL" id="CP031356">
    <property type="protein sequence ID" value="AXK47037.1"/>
    <property type="molecule type" value="Genomic_DNA"/>
</dbReference>
<evidence type="ECO:0000256" key="4">
    <source>
        <dbReference type="ARBA" id="ARBA00022989"/>
    </source>
</evidence>
<sequence length="255" mass="26976">MGRPRARRLRGGHAPHPRGSRAGDPGRAGPGPPGPGELPSGQPNQILIVLTLGAVFLGLSASIRDLVTERAIFVRERAIGLSPVAYVLAKLSVLGMLTLAQTVMLVPVVLLFRDGPDSGILLWPAGELVLALWLCALTSAAMGLLVSSLVGSGEQTLPVMVVLVTMQLVLSGGLFPVADRAVLEQLAWLSPSRWGFAAMGATSDITAISLVGEDPLWEPSAWVWLGCLLILCVLTTVLSGAAMRRLARRYRVRGR</sequence>
<evidence type="ECO:0000256" key="5">
    <source>
        <dbReference type="ARBA" id="ARBA00023136"/>
    </source>
</evidence>
<feature type="region of interest" description="Disordered" evidence="6">
    <location>
        <begin position="1"/>
        <end position="38"/>
    </location>
</feature>
<dbReference type="Pfam" id="PF01061">
    <property type="entry name" value="ABC2_membrane"/>
    <property type="match status" value="1"/>
</dbReference>
<feature type="transmembrane region" description="Helical" evidence="7">
    <location>
        <begin position="84"/>
        <end position="110"/>
    </location>
</feature>
<keyword evidence="3 7" id="KW-0812">Transmembrane</keyword>
<proteinExistence type="predicted"/>
<gene>
    <name evidence="9" type="ORF">DWV08_16370</name>
    <name evidence="10" type="ORF">DXU92_16265</name>
</gene>
<evidence type="ECO:0000313" key="9">
    <source>
        <dbReference type="EMBL" id="AXK47037.1"/>
    </source>
</evidence>
<dbReference type="OrthoDB" id="9804819at2"/>
<feature type="transmembrane region" description="Helical" evidence="7">
    <location>
        <begin position="157"/>
        <end position="178"/>
    </location>
</feature>
<evidence type="ECO:0000313" key="10">
    <source>
        <dbReference type="EMBL" id="RRR20886.1"/>
    </source>
</evidence>
<evidence type="ECO:0000256" key="6">
    <source>
        <dbReference type="SAM" id="MobiDB-lite"/>
    </source>
</evidence>
<feature type="transmembrane region" description="Helical" evidence="7">
    <location>
        <begin position="130"/>
        <end position="150"/>
    </location>
</feature>
<keyword evidence="4 7" id="KW-1133">Transmembrane helix</keyword>
<feature type="transmembrane region" description="Helical" evidence="7">
    <location>
        <begin position="221"/>
        <end position="243"/>
    </location>
</feature>
<name>A0A345YSY5_9MICO</name>
<dbReference type="Proteomes" id="UP000254236">
    <property type="component" value="Chromosome"/>
</dbReference>
<protein>
    <submittedName>
        <fullName evidence="10">ABC transporter permease</fullName>
    </submittedName>
</protein>
<dbReference type="GO" id="GO:0016020">
    <property type="term" value="C:membrane"/>
    <property type="evidence" value="ECO:0007669"/>
    <property type="project" value="UniProtKB-SubCell"/>
</dbReference>
<organism evidence="10 12">
    <name type="scientific">Brachybacterium saurashtrense</name>
    <dbReference type="NCBI Taxonomy" id="556288"/>
    <lineage>
        <taxon>Bacteria</taxon>
        <taxon>Bacillati</taxon>
        <taxon>Actinomycetota</taxon>
        <taxon>Actinomycetes</taxon>
        <taxon>Micrococcales</taxon>
        <taxon>Dermabacteraceae</taxon>
        <taxon>Brachybacterium</taxon>
    </lineage>
</organism>
<keyword evidence="11" id="KW-1185">Reference proteome</keyword>
<dbReference type="PANTHER" id="PTHR48041:SF139">
    <property type="entry name" value="PROTEIN SCARLET"/>
    <property type="match status" value="1"/>
</dbReference>
<reference evidence="10 12" key="2">
    <citation type="submission" date="2018-08" db="EMBL/GenBank/DDBJ databases">
        <title>Brachybacterium saurashtrense DSM 23186.</title>
        <authorList>
            <person name="Li Y."/>
        </authorList>
    </citation>
    <scope>NUCLEOTIDE SEQUENCE [LARGE SCALE GENOMIC DNA]</scope>
    <source>
        <strain evidence="10 12">DSM 23186</strain>
    </source>
</reference>
<dbReference type="Proteomes" id="UP000282185">
    <property type="component" value="Unassembled WGS sequence"/>
</dbReference>
<feature type="compositionally biased region" description="Basic residues" evidence="6">
    <location>
        <begin position="1"/>
        <end position="19"/>
    </location>
</feature>
<dbReference type="GO" id="GO:0140359">
    <property type="term" value="F:ABC-type transporter activity"/>
    <property type="evidence" value="ECO:0007669"/>
    <property type="project" value="InterPro"/>
</dbReference>
<evidence type="ECO:0000256" key="7">
    <source>
        <dbReference type="SAM" id="Phobius"/>
    </source>
</evidence>
<dbReference type="PANTHER" id="PTHR48041">
    <property type="entry name" value="ABC TRANSPORTER G FAMILY MEMBER 28"/>
    <property type="match status" value="1"/>
</dbReference>
<comment type="subcellular location">
    <subcellularLocation>
        <location evidence="1">Membrane</location>
        <topology evidence="1">Multi-pass membrane protein</topology>
    </subcellularLocation>
</comment>
<dbReference type="EMBL" id="QSWH01000011">
    <property type="protein sequence ID" value="RRR20886.1"/>
    <property type="molecule type" value="Genomic_DNA"/>
</dbReference>
<accession>A0A345YSY5</accession>
<feature type="domain" description="ABC-2 type transporter transmembrane" evidence="8">
    <location>
        <begin position="47"/>
        <end position="199"/>
    </location>
</feature>
<keyword evidence="5 7" id="KW-0472">Membrane</keyword>
<evidence type="ECO:0000256" key="2">
    <source>
        <dbReference type="ARBA" id="ARBA00022448"/>
    </source>
</evidence>